<reference evidence="3 4" key="1">
    <citation type="submission" date="2014-04" db="EMBL/GenBank/DDBJ databases">
        <authorList>
            <consortium name="DOE Joint Genome Institute"/>
            <person name="Kuo A."/>
            <person name="Kohler A."/>
            <person name="Costa M.D."/>
            <person name="Nagy L.G."/>
            <person name="Floudas D."/>
            <person name="Copeland A."/>
            <person name="Barry K.W."/>
            <person name="Cichocki N."/>
            <person name="Veneault-Fourrey C."/>
            <person name="LaButti K."/>
            <person name="Lindquist E.A."/>
            <person name="Lipzen A."/>
            <person name="Lundell T."/>
            <person name="Morin E."/>
            <person name="Murat C."/>
            <person name="Sun H."/>
            <person name="Tunlid A."/>
            <person name="Henrissat B."/>
            <person name="Grigoriev I.V."/>
            <person name="Hibbett D.S."/>
            <person name="Martin F."/>
            <person name="Nordberg H.P."/>
            <person name="Cantor M.N."/>
            <person name="Hua S.X."/>
        </authorList>
    </citation>
    <scope>NUCLEOTIDE SEQUENCE [LARGE SCALE GENOMIC DNA]</scope>
    <source>
        <strain evidence="3 4">441</strain>
    </source>
</reference>
<dbReference type="Proteomes" id="UP000054018">
    <property type="component" value="Unassembled WGS sequence"/>
</dbReference>
<dbReference type="InterPro" id="IPR014807">
    <property type="entry name" value="Coa1"/>
</dbReference>
<dbReference type="EMBL" id="KN833794">
    <property type="protein sequence ID" value="KIK18964.1"/>
    <property type="molecule type" value="Genomic_DNA"/>
</dbReference>
<keyword evidence="2" id="KW-0472">Membrane</keyword>
<gene>
    <name evidence="3" type="ORF">PISMIDRAFT_108608</name>
</gene>
<sequence length="205" mass="22751">MSTIAQRACLLAPRRIFVPRPRLYATADSDSKPPPSPTQQPPIETFSSPSKPRLYYARPPTQSDLPEIKKRWPLVLALATVGITGWAAFLLFVTNQEKLASSVVKQILQTVREHDGLKDVLGDAIRPEPTWYLNGDPWISGSVNLPAGHVDLSFRLKGHRGSGTLYFTSIRKAKGEPFTPLRFRVISDDGRIINVLTPPCDAVVR</sequence>
<dbReference type="InterPro" id="IPR042432">
    <property type="entry name" value="Coa1_fungi"/>
</dbReference>
<dbReference type="OrthoDB" id="2100652at2759"/>
<keyword evidence="2" id="KW-0812">Transmembrane</keyword>
<dbReference type="PANTHER" id="PTHR28523">
    <property type="entry name" value="CYTOCHROME C OXIDASE ASSEMBLY FACTOR 1"/>
    <property type="match status" value="1"/>
</dbReference>
<dbReference type="AlphaFoldDB" id="A0A0C9YYJ0"/>
<dbReference type="GO" id="GO:0033617">
    <property type="term" value="P:mitochondrial respiratory chain complex IV assembly"/>
    <property type="evidence" value="ECO:0007669"/>
    <property type="project" value="InterPro"/>
</dbReference>
<evidence type="ECO:0000313" key="4">
    <source>
        <dbReference type="Proteomes" id="UP000054018"/>
    </source>
</evidence>
<name>A0A0C9YYJ0_9AGAM</name>
<dbReference type="HOGENOM" id="CLU_092488_0_0_1"/>
<evidence type="ECO:0000256" key="1">
    <source>
        <dbReference type="SAM" id="MobiDB-lite"/>
    </source>
</evidence>
<dbReference type="Pfam" id="PF08695">
    <property type="entry name" value="Coa1"/>
    <property type="match status" value="1"/>
</dbReference>
<protein>
    <recommendedName>
        <fullName evidence="5">DUF1783-domain-containing protein</fullName>
    </recommendedName>
</protein>
<keyword evidence="4" id="KW-1185">Reference proteome</keyword>
<feature type="transmembrane region" description="Helical" evidence="2">
    <location>
        <begin position="72"/>
        <end position="93"/>
    </location>
</feature>
<feature type="region of interest" description="Disordered" evidence="1">
    <location>
        <begin position="23"/>
        <end position="53"/>
    </location>
</feature>
<evidence type="ECO:0008006" key="5">
    <source>
        <dbReference type="Google" id="ProtNLM"/>
    </source>
</evidence>
<dbReference type="PANTHER" id="PTHR28523:SF1">
    <property type="entry name" value="CYTOCHROME C OXIDASE ASSEMBLY FACTOR 1"/>
    <property type="match status" value="1"/>
</dbReference>
<reference evidence="4" key="2">
    <citation type="submission" date="2015-01" db="EMBL/GenBank/DDBJ databases">
        <title>Evolutionary Origins and Diversification of the Mycorrhizal Mutualists.</title>
        <authorList>
            <consortium name="DOE Joint Genome Institute"/>
            <consortium name="Mycorrhizal Genomics Consortium"/>
            <person name="Kohler A."/>
            <person name="Kuo A."/>
            <person name="Nagy L.G."/>
            <person name="Floudas D."/>
            <person name="Copeland A."/>
            <person name="Barry K.W."/>
            <person name="Cichocki N."/>
            <person name="Veneault-Fourrey C."/>
            <person name="LaButti K."/>
            <person name="Lindquist E.A."/>
            <person name="Lipzen A."/>
            <person name="Lundell T."/>
            <person name="Morin E."/>
            <person name="Murat C."/>
            <person name="Riley R."/>
            <person name="Ohm R."/>
            <person name="Sun H."/>
            <person name="Tunlid A."/>
            <person name="Henrissat B."/>
            <person name="Grigoriev I.V."/>
            <person name="Hibbett D.S."/>
            <person name="Martin F."/>
        </authorList>
    </citation>
    <scope>NUCLEOTIDE SEQUENCE [LARGE SCALE GENOMIC DNA]</scope>
    <source>
        <strain evidence="4">441</strain>
    </source>
</reference>
<organism evidence="3 4">
    <name type="scientific">Pisolithus microcarpus 441</name>
    <dbReference type="NCBI Taxonomy" id="765257"/>
    <lineage>
        <taxon>Eukaryota</taxon>
        <taxon>Fungi</taxon>
        <taxon>Dikarya</taxon>
        <taxon>Basidiomycota</taxon>
        <taxon>Agaricomycotina</taxon>
        <taxon>Agaricomycetes</taxon>
        <taxon>Agaricomycetidae</taxon>
        <taxon>Boletales</taxon>
        <taxon>Sclerodermatineae</taxon>
        <taxon>Pisolithaceae</taxon>
        <taxon>Pisolithus</taxon>
    </lineage>
</organism>
<accession>A0A0C9YYJ0</accession>
<keyword evidence="2" id="KW-1133">Transmembrane helix</keyword>
<evidence type="ECO:0000256" key="2">
    <source>
        <dbReference type="SAM" id="Phobius"/>
    </source>
</evidence>
<proteinExistence type="predicted"/>
<evidence type="ECO:0000313" key="3">
    <source>
        <dbReference type="EMBL" id="KIK18964.1"/>
    </source>
</evidence>
<dbReference type="GO" id="GO:0005743">
    <property type="term" value="C:mitochondrial inner membrane"/>
    <property type="evidence" value="ECO:0007669"/>
    <property type="project" value="TreeGrafter"/>
</dbReference>